<feature type="region of interest" description="Disordered" evidence="1">
    <location>
        <begin position="1"/>
        <end position="49"/>
    </location>
</feature>
<feature type="compositionally biased region" description="Low complexity" evidence="1">
    <location>
        <begin position="17"/>
        <end position="28"/>
    </location>
</feature>
<reference evidence="2" key="1">
    <citation type="journal article" date="2019" name="Sci. Rep.">
        <title>Draft genome of Tanacetum cinerariifolium, the natural source of mosquito coil.</title>
        <authorList>
            <person name="Yamashiro T."/>
            <person name="Shiraishi A."/>
            <person name="Satake H."/>
            <person name="Nakayama K."/>
        </authorList>
    </citation>
    <scope>NUCLEOTIDE SEQUENCE</scope>
</reference>
<dbReference type="EMBL" id="BKCJ011200793">
    <property type="protein sequence ID" value="GFD02840.1"/>
    <property type="molecule type" value="Genomic_DNA"/>
</dbReference>
<organism evidence="2">
    <name type="scientific">Tanacetum cinerariifolium</name>
    <name type="common">Dalmatian daisy</name>
    <name type="synonym">Chrysanthemum cinerariifolium</name>
    <dbReference type="NCBI Taxonomy" id="118510"/>
    <lineage>
        <taxon>Eukaryota</taxon>
        <taxon>Viridiplantae</taxon>
        <taxon>Streptophyta</taxon>
        <taxon>Embryophyta</taxon>
        <taxon>Tracheophyta</taxon>
        <taxon>Spermatophyta</taxon>
        <taxon>Magnoliopsida</taxon>
        <taxon>eudicotyledons</taxon>
        <taxon>Gunneridae</taxon>
        <taxon>Pentapetalae</taxon>
        <taxon>asterids</taxon>
        <taxon>campanulids</taxon>
        <taxon>Asterales</taxon>
        <taxon>Asteraceae</taxon>
        <taxon>Asteroideae</taxon>
        <taxon>Anthemideae</taxon>
        <taxon>Anthemidinae</taxon>
        <taxon>Tanacetum</taxon>
    </lineage>
</organism>
<name>A0A699SZ39_TANCI</name>
<protein>
    <submittedName>
        <fullName evidence="2">Zinc finger, CCHC-type, retrotransposon Gag domain protein</fullName>
    </submittedName>
</protein>
<feature type="compositionally biased region" description="Low complexity" evidence="1">
    <location>
        <begin position="35"/>
        <end position="44"/>
    </location>
</feature>
<feature type="non-terminal residue" evidence="2">
    <location>
        <position position="1"/>
    </location>
</feature>
<accession>A0A699SZ39</accession>
<comment type="caution">
    <text evidence="2">The sequence shown here is derived from an EMBL/GenBank/DDBJ whole genome shotgun (WGS) entry which is preliminary data.</text>
</comment>
<sequence>RPHTTTLTARITDEIRQNGNNGNNGNQRNARRVNSEGSGNNENEQPTDIHYFPYSEKEKYEREYKSIRQLPEETSTDFMKRFLRLAGFLGAKVGT</sequence>
<dbReference type="AlphaFoldDB" id="A0A699SZ39"/>
<evidence type="ECO:0000256" key="1">
    <source>
        <dbReference type="SAM" id="MobiDB-lite"/>
    </source>
</evidence>
<evidence type="ECO:0000313" key="2">
    <source>
        <dbReference type="EMBL" id="GFD02840.1"/>
    </source>
</evidence>
<proteinExistence type="predicted"/>
<gene>
    <name evidence="2" type="ORF">Tci_874809</name>
</gene>